<organism evidence="2 3">
    <name type="scientific">Aureobasidium pullulans</name>
    <name type="common">Black yeast</name>
    <name type="synonym">Pullularia pullulans</name>
    <dbReference type="NCBI Taxonomy" id="5580"/>
    <lineage>
        <taxon>Eukaryota</taxon>
        <taxon>Fungi</taxon>
        <taxon>Dikarya</taxon>
        <taxon>Ascomycota</taxon>
        <taxon>Pezizomycotina</taxon>
        <taxon>Dothideomycetes</taxon>
        <taxon>Dothideomycetidae</taxon>
        <taxon>Dothideales</taxon>
        <taxon>Saccotheciaceae</taxon>
        <taxon>Aureobasidium</taxon>
    </lineage>
</organism>
<reference evidence="2 3" key="1">
    <citation type="submission" date="2018-10" db="EMBL/GenBank/DDBJ databases">
        <title>Fifty Aureobasidium pullulans genomes reveal a recombining polyextremotolerant generalist.</title>
        <authorList>
            <person name="Gostincar C."/>
            <person name="Turk M."/>
            <person name="Zajc J."/>
            <person name="Gunde-Cimerman N."/>
        </authorList>
    </citation>
    <scope>NUCLEOTIDE SEQUENCE [LARGE SCALE GENOMIC DNA]</scope>
    <source>
        <strain evidence="2 3">EXF-10507</strain>
    </source>
</reference>
<dbReference type="SUPFAM" id="SSF48097">
    <property type="entry name" value="Regulator of G-protein signaling, RGS"/>
    <property type="match status" value="1"/>
</dbReference>
<dbReference type="InterPro" id="IPR016137">
    <property type="entry name" value="RGS"/>
</dbReference>
<name>A0A4V4IUB7_AURPU</name>
<evidence type="ECO:0000259" key="1">
    <source>
        <dbReference type="SMART" id="SM00315"/>
    </source>
</evidence>
<dbReference type="Proteomes" id="UP000304928">
    <property type="component" value="Unassembled WGS sequence"/>
</dbReference>
<dbReference type="EMBL" id="QZAR01000205">
    <property type="protein sequence ID" value="THW84837.1"/>
    <property type="molecule type" value="Genomic_DNA"/>
</dbReference>
<dbReference type="InterPro" id="IPR044926">
    <property type="entry name" value="RGS_subdomain_2"/>
</dbReference>
<gene>
    <name evidence="2" type="ORF">D6D15_08532</name>
</gene>
<dbReference type="SMART" id="SM00315">
    <property type="entry name" value="RGS"/>
    <property type="match status" value="1"/>
</dbReference>
<sequence>MDSLSSPSYIPLDESSICIHFPQSSHLVQRPHISQLCAISPRVPSYDLFLPQSSILILSKIAHQSPDLILTGTMTIQMEDILANRVPTPWTYASFVAYLSDNYCLEILQFALAAAQYKERYDFVSSIPGRRVSLPSQESQDLLILWTSLVETYLLPDGEREVNLPSQIRDPIIGYTLEQRAADPQVLESAILATWELMEGLILSSYVSEVSPQSCLPGTSQPSGRFERTKVHAGNERGRRARVVDILHSSRPRVRKIIISLFDLFARHHVSRSREYTRRSSH</sequence>
<dbReference type="InterPro" id="IPR036305">
    <property type="entry name" value="RGS_sf"/>
</dbReference>
<comment type="caution">
    <text evidence="2">The sequence shown here is derived from an EMBL/GenBank/DDBJ whole genome shotgun (WGS) entry which is preliminary data.</text>
</comment>
<protein>
    <recommendedName>
        <fullName evidence="1">RGS domain-containing protein</fullName>
    </recommendedName>
</protein>
<dbReference type="Gene3D" id="1.10.167.10">
    <property type="entry name" value="Regulator of G-protein Signalling 4, domain 2"/>
    <property type="match status" value="1"/>
</dbReference>
<evidence type="ECO:0000313" key="3">
    <source>
        <dbReference type="Proteomes" id="UP000304928"/>
    </source>
</evidence>
<accession>A0A4V4IUB7</accession>
<evidence type="ECO:0000313" key="2">
    <source>
        <dbReference type="EMBL" id="THW84837.1"/>
    </source>
</evidence>
<feature type="domain" description="RGS" evidence="1">
    <location>
        <begin position="81"/>
        <end position="216"/>
    </location>
</feature>
<dbReference type="AlphaFoldDB" id="A0A4V4IUB7"/>
<proteinExistence type="predicted"/>